<dbReference type="InterPro" id="IPR036770">
    <property type="entry name" value="Ankyrin_rpt-contain_sf"/>
</dbReference>
<dbReference type="PANTHER" id="PTHR24148:SF78">
    <property type="entry name" value="HETEROKARYON INCOMPATIBILITY DOMAIN-CONTAINING PROTEIN"/>
    <property type="match status" value="1"/>
</dbReference>
<reference evidence="4" key="1">
    <citation type="journal article" date="2007" name="Plant Cell">
        <title>Dothideomycete-plant interactions illuminated by genome sequencing and EST analysis of the wheat pathogen Stagonospora nodorum.</title>
        <authorList>
            <person name="Hane J.K."/>
            <person name="Lowe R.G."/>
            <person name="Solomon P.S."/>
            <person name="Tan K.C."/>
            <person name="Schoch C.L."/>
            <person name="Spatafora J.W."/>
            <person name="Crous P.W."/>
            <person name="Kodira C."/>
            <person name="Birren B.W."/>
            <person name="Galagan J.E."/>
            <person name="Torriani S.F."/>
            <person name="McDonald B.A."/>
            <person name="Oliver R.P."/>
        </authorList>
    </citation>
    <scope>NUCLEOTIDE SEQUENCE [LARGE SCALE GENOMIC DNA]</scope>
    <source>
        <strain evidence="4">SN15 / ATCC MYA-4574 / FGSC 10173</strain>
    </source>
</reference>
<dbReference type="Pfam" id="PF06985">
    <property type="entry name" value="HET"/>
    <property type="match status" value="1"/>
</dbReference>
<evidence type="ECO:0000313" key="4">
    <source>
        <dbReference type="Proteomes" id="UP000001055"/>
    </source>
</evidence>
<dbReference type="RefSeq" id="XP_001800623.1">
    <property type="nucleotide sequence ID" value="XM_001800571.1"/>
</dbReference>
<dbReference type="Gene3D" id="1.25.40.20">
    <property type="entry name" value="Ankyrin repeat-containing domain"/>
    <property type="match status" value="2"/>
</dbReference>
<proteinExistence type="predicted"/>
<dbReference type="Pfam" id="PF00023">
    <property type="entry name" value="Ank"/>
    <property type="match status" value="1"/>
</dbReference>
<dbReference type="InterPro" id="IPR002110">
    <property type="entry name" value="Ankyrin_rpt"/>
</dbReference>
<organism evidence="3 4">
    <name type="scientific">Phaeosphaeria nodorum (strain SN15 / ATCC MYA-4574 / FGSC 10173)</name>
    <name type="common">Glume blotch fungus</name>
    <name type="synonym">Parastagonospora nodorum</name>
    <dbReference type="NCBI Taxonomy" id="321614"/>
    <lineage>
        <taxon>Eukaryota</taxon>
        <taxon>Fungi</taxon>
        <taxon>Dikarya</taxon>
        <taxon>Ascomycota</taxon>
        <taxon>Pezizomycotina</taxon>
        <taxon>Dothideomycetes</taxon>
        <taxon>Pleosporomycetidae</taxon>
        <taxon>Pleosporales</taxon>
        <taxon>Pleosporineae</taxon>
        <taxon>Phaeosphaeriaceae</taxon>
        <taxon>Parastagonospora</taxon>
    </lineage>
</organism>
<evidence type="ECO:0000256" key="1">
    <source>
        <dbReference type="PROSITE-ProRule" id="PRU00023"/>
    </source>
</evidence>
<dbReference type="InParanoid" id="Q0UD17"/>
<dbReference type="SUPFAM" id="SSF48403">
    <property type="entry name" value="Ankyrin repeat"/>
    <property type="match status" value="1"/>
</dbReference>
<feature type="domain" description="Heterokaryon incompatibility" evidence="2">
    <location>
        <begin position="86"/>
        <end position="219"/>
    </location>
</feature>
<dbReference type="PROSITE" id="PS50088">
    <property type="entry name" value="ANK_REPEAT"/>
    <property type="match status" value="1"/>
</dbReference>
<dbReference type="PANTHER" id="PTHR24148">
    <property type="entry name" value="ANKYRIN REPEAT DOMAIN-CONTAINING PROTEIN 39 HOMOLOG-RELATED"/>
    <property type="match status" value="1"/>
</dbReference>
<dbReference type="EMBL" id="CH445340">
    <property type="protein sequence ID" value="EAT82682.1"/>
    <property type="molecule type" value="Genomic_DNA"/>
</dbReference>
<dbReference type="eggNOG" id="KOG0508">
    <property type="taxonomic scope" value="Eukaryota"/>
</dbReference>
<feature type="repeat" description="ANK" evidence="1">
    <location>
        <begin position="688"/>
        <end position="712"/>
    </location>
</feature>
<gene>
    <name evidence="3" type="ORF">SNOG_10347</name>
</gene>
<sequence>MWDALGHRRGHCICDVSKSVEPARLLSAHNTDVIVLSMSSYRYQPLSSTNNSIRLLRLMPNRDPNTEIQCELFEYSLQDSCESHLYEALSYVWGDANKKLPVIIHGHRFDATVNLHAALSRLRNHSIERILWIDAICIDQQNTAEKEYQIQFMATIYARAYRVVVWLGEASDDSDLVFGEMLREEGKTSPFGAKATKIDSAAVALLKRPWFQRIWILQEVAAARNIVVMCGRDRIDGYAFCLGTDGFIDSYEIPLQLQSLIRSVSYLIRGAIFRPEYSLTQSSRSTLNISPLSELVDMYHANHATHCHDKVYALLGMSTDNLSNGDLLPNYRIPWAELLQRLVRHVISDEVSVETWGENQAAVIKSGGWIVGEIISVKIDPVRGDRYRVEVLLFGIPLQSGLLANVKYHWTLQTTSNSIHTGDLICRLRGASKPTIVRLGRDYFKIIMVAVKLIEEELKYEQSASPSIGWTTPVLPQRTFLLLWDWEQSLRKTLHSEYYETWIRMTDWESEKAKLEIESHLARAKRLWNVTLTLCDMTTSTSAYLRDSRMEERGREAIGEFDVAIAHKDGKHDVVVELLLDSMHKFPPTLLSQAAKKGHETVVRLLLQKDMTEHESSKTESYMALLLAAEAGNAAVVKLLLDAGRSNVDFDASSTGAALLKAATLGHEHVVKLLLETTDIKVDVKDEHGHTPLLLAASRGKQAVVKLLLATGKVDLNSKGIYGDTSLFQAIDGGHDEVVKLLVRTGNIDLGAKNRFGETPLERAISKARQAEPLSASELGSVEDQWGMLNWPSERERRGLQAIITLLQDTEKIEVETKNKQLHEPGNAEEIVEDIAEETFSVKRLLSRKMARGRQRMAKLR</sequence>
<evidence type="ECO:0000313" key="3">
    <source>
        <dbReference type="EMBL" id="EAT82682.1"/>
    </source>
</evidence>
<dbReference type="STRING" id="321614.Q0UD17"/>
<dbReference type="OMA" id="DLEAKNW"/>
<dbReference type="Proteomes" id="UP000001055">
    <property type="component" value="Unassembled WGS sequence"/>
</dbReference>
<dbReference type="SMART" id="SM00248">
    <property type="entry name" value="ANK"/>
    <property type="match status" value="5"/>
</dbReference>
<dbReference type="Pfam" id="PF12796">
    <property type="entry name" value="Ank_2"/>
    <property type="match status" value="1"/>
</dbReference>
<dbReference type="PROSITE" id="PS50297">
    <property type="entry name" value="ANK_REP_REGION"/>
    <property type="match status" value="1"/>
</dbReference>
<name>Q0UD17_PHANO</name>
<dbReference type="KEGG" id="pno:SNOG_10347"/>
<keyword evidence="1" id="KW-0040">ANK repeat</keyword>
<dbReference type="AlphaFoldDB" id="Q0UD17"/>
<dbReference type="GeneID" id="5977529"/>
<accession>Q0UD17</accession>
<dbReference type="InterPro" id="IPR052895">
    <property type="entry name" value="HetReg/Transcr_Mod"/>
</dbReference>
<dbReference type="VEuPathDB" id="FungiDB:JI435_103470"/>
<dbReference type="InterPro" id="IPR010730">
    <property type="entry name" value="HET"/>
</dbReference>
<evidence type="ECO:0000259" key="2">
    <source>
        <dbReference type="Pfam" id="PF06985"/>
    </source>
</evidence>
<dbReference type="HOGENOM" id="CLU_004184_9_0_1"/>
<protein>
    <recommendedName>
        <fullName evidence="2">Heterokaryon incompatibility domain-containing protein</fullName>
    </recommendedName>
</protein>